<accession>A0A8J2HLV0</accession>
<dbReference type="AlphaFoldDB" id="A0A8J2HLV0"/>
<feature type="non-terminal residue" evidence="1">
    <location>
        <position position="174"/>
    </location>
</feature>
<dbReference type="Proteomes" id="UP000786811">
    <property type="component" value="Unassembled WGS sequence"/>
</dbReference>
<sequence>MLFDNTVLPEEKLKIAKKIKSIVAVKKSNEQYSVPYKTITSLSEENPSDFATPNSLKVVNNTAERGVALTRRFSEAFTSNEDERQKVFQTDSITVRNINYVDLRDAFTLLSNTAAATQAGLVHVWTPVIFFEQGNNKPFISRPDLQGEIEFYGGSYGTFINNTKRHLLIIPEHR</sequence>
<protein>
    <submittedName>
        <fullName evidence="1">Uncharacterized protein</fullName>
    </submittedName>
</protein>
<name>A0A8J2HLV0_COTCN</name>
<evidence type="ECO:0000313" key="1">
    <source>
        <dbReference type="EMBL" id="CAG5102999.1"/>
    </source>
</evidence>
<dbReference type="EMBL" id="CAJNRD030001123">
    <property type="protein sequence ID" value="CAG5102999.1"/>
    <property type="molecule type" value="Genomic_DNA"/>
</dbReference>
<organism evidence="1 2">
    <name type="scientific">Cotesia congregata</name>
    <name type="common">Parasitoid wasp</name>
    <name type="synonym">Apanteles congregatus</name>
    <dbReference type="NCBI Taxonomy" id="51543"/>
    <lineage>
        <taxon>Eukaryota</taxon>
        <taxon>Metazoa</taxon>
        <taxon>Ecdysozoa</taxon>
        <taxon>Arthropoda</taxon>
        <taxon>Hexapoda</taxon>
        <taxon>Insecta</taxon>
        <taxon>Pterygota</taxon>
        <taxon>Neoptera</taxon>
        <taxon>Endopterygota</taxon>
        <taxon>Hymenoptera</taxon>
        <taxon>Apocrita</taxon>
        <taxon>Ichneumonoidea</taxon>
        <taxon>Braconidae</taxon>
        <taxon>Microgastrinae</taxon>
        <taxon>Cotesia</taxon>
    </lineage>
</organism>
<evidence type="ECO:0000313" key="2">
    <source>
        <dbReference type="Proteomes" id="UP000786811"/>
    </source>
</evidence>
<comment type="caution">
    <text evidence="1">The sequence shown here is derived from an EMBL/GenBank/DDBJ whole genome shotgun (WGS) entry which is preliminary data.</text>
</comment>
<gene>
    <name evidence="1" type="ORF">HICCMSTLAB_LOCUS11290</name>
</gene>
<keyword evidence="2" id="KW-1185">Reference proteome</keyword>
<reference evidence="1" key="1">
    <citation type="submission" date="2021-04" db="EMBL/GenBank/DDBJ databases">
        <authorList>
            <person name="Chebbi M.A.C M."/>
        </authorList>
    </citation>
    <scope>NUCLEOTIDE SEQUENCE</scope>
</reference>
<dbReference type="OrthoDB" id="6629168at2759"/>
<proteinExistence type="predicted"/>